<keyword evidence="1" id="KW-1185">Reference proteome</keyword>
<dbReference type="AlphaFoldDB" id="A0A915HR91"/>
<organism evidence="1 2">
    <name type="scientific">Romanomermis culicivorax</name>
    <name type="common">Nematode worm</name>
    <dbReference type="NCBI Taxonomy" id="13658"/>
    <lineage>
        <taxon>Eukaryota</taxon>
        <taxon>Metazoa</taxon>
        <taxon>Ecdysozoa</taxon>
        <taxon>Nematoda</taxon>
        <taxon>Enoplea</taxon>
        <taxon>Dorylaimia</taxon>
        <taxon>Mermithida</taxon>
        <taxon>Mermithoidea</taxon>
        <taxon>Mermithidae</taxon>
        <taxon>Romanomermis</taxon>
    </lineage>
</organism>
<protein>
    <submittedName>
        <fullName evidence="2">Uncharacterized protein</fullName>
    </submittedName>
</protein>
<dbReference type="WBParaSite" id="nRc.2.0.1.t03887-RA">
    <property type="protein sequence ID" value="nRc.2.0.1.t03887-RA"/>
    <property type="gene ID" value="nRc.2.0.1.g03887"/>
</dbReference>
<dbReference type="Proteomes" id="UP000887565">
    <property type="component" value="Unplaced"/>
</dbReference>
<reference evidence="2" key="1">
    <citation type="submission" date="2022-11" db="UniProtKB">
        <authorList>
            <consortium name="WormBaseParasite"/>
        </authorList>
    </citation>
    <scope>IDENTIFICATION</scope>
</reference>
<accession>A0A915HR91</accession>
<name>A0A915HR91_ROMCU</name>
<evidence type="ECO:0000313" key="1">
    <source>
        <dbReference type="Proteomes" id="UP000887565"/>
    </source>
</evidence>
<proteinExistence type="predicted"/>
<sequence length="94" mass="10488">MINMNAEKQTKTGAKSIPHLLNIVEIFTPTAIKTLTKMTRAAATKFNSVPKTPAVFCREPKTVRVPFLMAKSVNESSLECSNDDQCHRPRQNDV</sequence>
<evidence type="ECO:0000313" key="2">
    <source>
        <dbReference type="WBParaSite" id="nRc.2.0.1.t03887-RA"/>
    </source>
</evidence>